<dbReference type="Pfam" id="PF00179">
    <property type="entry name" value="UQ_con"/>
    <property type="match status" value="1"/>
</dbReference>
<feature type="region of interest" description="Disordered" evidence="2">
    <location>
        <begin position="287"/>
        <end position="314"/>
    </location>
</feature>
<dbReference type="EMBL" id="OAPG01000010">
    <property type="protein sequence ID" value="SNX85380.1"/>
    <property type="molecule type" value="Genomic_DNA"/>
</dbReference>
<dbReference type="CDD" id="cd23799">
    <property type="entry name" value="UBCc_UBE2J"/>
    <property type="match status" value="1"/>
</dbReference>
<dbReference type="AlphaFoldDB" id="A0AAJ5C632"/>
<feature type="region of interest" description="Disordered" evidence="2">
    <location>
        <begin position="164"/>
        <end position="183"/>
    </location>
</feature>
<dbReference type="Proteomes" id="UP001294444">
    <property type="component" value="Unassembled WGS sequence"/>
</dbReference>
<dbReference type="PANTHER" id="PTHR24067">
    <property type="entry name" value="UBIQUITIN-CONJUGATING ENZYME E2"/>
    <property type="match status" value="1"/>
</dbReference>
<dbReference type="Gene3D" id="3.10.110.10">
    <property type="entry name" value="Ubiquitin Conjugating Enzyme"/>
    <property type="match status" value="1"/>
</dbReference>
<feature type="region of interest" description="Disordered" evidence="2">
    <location>
        <begin position="192"/>
        <end position="254"/>
    </location>
</feature>
<keyword evidence="5" id="KW-1185">Reference proteome</keyword>
<protein>
    <submittedName>
        <fullName evidence="4">Related to UBC6 - E2 ubiquitin-conjugating enzyme</fullName>
    </submittedName>
</protein>
<dbReference type="InterPro" id="IPR016135">
    <property type="entry name" value="UBQ-conjugating_enzyme/RWD"/>
</dbReference>
<feature type="compositionally biased region" description="Basic and acidic residues" evidence="2">
    <location>
        <begin position="171"/>
        <end position="183"/>
    </location>
</feature>
<feature type="compositionally biased region" description="Polar residues" evidence="2">
    <location>
        <begin position="203"/>
        <end position="254"/>
    </location>
</feature>
<dbReference type="InterPro" id="IPR000608">
    <property type="entry name" value="UBC"/>
</dbReference>
<evidence type="ECO:0000256" key="2">
    <source>
        <dbReference type="SAM" id="MobiDB-lite"/>
    </source>
</evidence>
<sequence length="346" mass="38101">MATTSSHNKKSSSVKRILSEARELSSDTCSLYTAHPLEDNIFEWHFTLRGPPSTEFCSGLYHGRILLPAEYPFRPPDLMLLTPNGRWELNKKICLTFTGFHEEMWQPAWGIRTALLGLQTFMTAKQEAAVGIGSLEFSLETRQRLANESRLWKCHICEKTNVELLPDPDPEVQHKQNQDERLPEGLQVDLSAKSHKPNDDAVGSSQSGDKHQTAVQNLRVQTTTTSDQSIASVTRTPASELASTSNITPVQTQNASTTTTTTTITTTTTVTPVAQHQISHLSTTPIIPTRASSTSSTPTPPSVAHASQTVVNPRRTSTTQQKLVLIDNCIKGLSILITLLVVKRLI</sequence>
<reference evidence="4" key="1">
    <citation type="submission" date="2023-10" db="EMBL/GenBank/DDBJ databases">
        <authorList>
            <person name="Guldener U."/>
        </authorList>
    </citation>
    <scope>NUCLEOTIDE SEQUENCE</scope>
    <source>
        <strain evidence="4">Mp4</strain>
    </source>
</reference>
<accession>A0AAJ5C632</accession>
<name>A0AAJ5C632_9BASI</name>
<evidence type="ECO:0000313" key="4">
    <source>
        <dbReference type="EMBL" id="SNX85380.1"/>
    </source>
</evidence>
<feature type="compositionally biased region" description="Low complexity" evidence="2">
    <location>
        <begin position="287"/>
        <end position="297"/>
    </location>
</feature>
<dbReference type="SMART" id="SM00212">
    <property type="entry name" value="UBCc"/>
    <property type="match status" value="1"/>
</dbReference>
<dbReference type="InterPro" id="IPR050113">
    <property type="entry name" value="Ub_conjugating_enzyme"/>
</dbReference>
<dbReference type="PROSITE" id="PS50127">
    <property type="entry name" value="UBC_2"/>
    <property type="match status" value="1"/>
</dbReference>
<evidence type="ECO:0000313" key="5">
    <source>
        <dbReference type="Proteomes" id="UP001294444"/>
    </source>
</evidence>
<organism evidence="4 5">
    <name type="scientific">Melanopsichium pennsylvanicum</name>
    <dbReference type="NCBI Taxonomy" id="63383"/>
    <lineage>
        <taxon>Eukaryota</taxon>
        <taxon>Fungi</taxon>
        <taxon>Dikarya</taxon>
        <taxon>Basidiomycota</taxon>
        <taxon>Ustilaginomycotina</taxon>
        <taxon>Ustilaginomycetes</taxon>
        <taxon>Ustilaginales</taxon>
        <taxon>Ustilaginaceae</taxon>
        <taxon>Melanopsichium</taxon>
    </lineage>
</organism>
<evidence type="ECO:0000256" key="1">
    <source>
        <dbReference type="ARBA" id="ARBA00022786"/>
    </source>
</evidence>
<gene>
    <name evidence="4" type="ORF">MEPE_04089</name>
</gene>
<feature type="compositionally biased region" description="Polar residues" evidence="2">
    <location>
        <begin position="305"/>
        <end position="314"/>
    </location>
</feature>
<keyword evidence="1" id="KW-0833">Ubl conjugation pathway</keyword>
<comment type="caution">
    <text evidence="4">The sequence shown here is derived from an EMBL/GenBank/DDBJ whole genome shotgun (WGS) entry which is preliminary data.</text>
</comment>
<feature type="domain" description="UBC core" evidence="3">
    <location>
        <begin position="12"/>
        <end position="163"/>
    </location>
</feature>
<evidence type="ECO:0000259" key="3">
    <source>
        <dbReference type="PROSITE" id="PS50127"/>
    </source>
</evidence>
<dbReference type="FunFam" id="3.10.110.10:FF:000086">
    <property type="entry name" value="Ubiquitin-conjugating enzyme E2 J1"/>
    <property type="match status" value="1"/>
</dbReference>
<proteinExistence type="predicted"/>
<dbReference type="SUPFAM" id="SSF54495">
    <property type="entry name" value="UBC-like"/>
    <property type="match status" value="1"/>
</dbReference>